<keyword evidence="4" id="KW-1185">Reference proteome</keyword>
<feature type="chain" id="PRO_5042972294" evidence="2">
    <location>
        <begin position="18"/>
        <end position="115"/>
    </location>
</feature>
<gene>
    <name evidence="3" type="ORF">SK128_004784</name>
</gene>
<evidence type="ECO:0000313" key="4">
    <source>
        <dbReference type="Proteomes" id="UP001381693"/>
    </source>
</evidence>
<keyword evidence="2" id="KW-0732">Signal</keyword>
<protein>
    <submittedName>
        <fullName evidence="3">Uncharacterized protein</fullName>
    </submittedName>
</protein>
<dbReference type="AlphaFoldDB" id="A0AAN8WLL2"/>
<evidence type="ECO:0000313" key="3">
    <source>
        <dbReference type="EMBL" id="KAK7041667.1"/>
    </source>
</evidence>
<reference evidence="3 4" key="1">
    <citation type="submission" date="2023-11" db="EMBL/GenBank/DDBJ databases">
        <title>Halocaridina rubra genome assembly.</title>
        <authorList>
            <person name="Smith C."/>
        </authorList>
    </citation>
    <scope>NUCLEOTIDE SEQUENCE [LARGE SCALE GENOMIC DNA]</scope>
    <source>
        <strain evidence="3">EP-1</strain>
        <tissue evidence="3">Whole</tissue>
    </source>
</reference>
<dbReference type="Proteomes" id="UP001381693">
    <property type="component" value="Unassembled WGS sequence"/>
</dbReference>
<name>A0AAN8WLL2_HALRR</name>
<evidence type="ECO:0000256" key="1">
    <source>
        <dbReference type="SAM" id="MobiDB-lite"/>
    </source>
</evidence>
<dbReference type="EMBL" id="JAXCGZ010021884">
    <property type="protein sequence ID" value="KAK7041667.1"/>
    <property type="molecule type" value="Genomic_DNA"/>
</dbReference>
<feature type="region of interest" description="Disordered" evidence="1">
    <location>
        <begin position="21"/>
        <end position="47"/>
    </location>
</feature>
<sequence length="115" mass="12996">MKTPLWLLFLLPALALGLRTQSSSKEEFGTETGRANRGRSSHIDDEGEGLSDVCRRVRGHPPVSLAKRTQRAQHLFVICEIHHDITNHQTIVLLVCQWYAIFTLDSSLITQISFL</sequence>
<proteinExistence type="predicted"/>
<evidence type="ECO:0000256" key="2">
    <source>
        <dbReference type="SAM" id="SignalP"/>
    </source>
</evidence>
<comment type="caution">
    <text evidence="3">The sequence shown here is derived from an EMBL/GenBank/DDBJ whole genome shotgun (WGS) entry which is preliminary data.</text>
</comment>
<organism evidence="3 4">
    <name type="scientific">Halocaridina rubra</name>
    <name type="common">Hawaiian red shrimp</name>
    <dbReference type="NCBI Taxonomy" id="373956"/>
    <lineage>
        <taxon>Eukaryota</taxon>
        <taxon>Metazoa</taxon>
        <taxon>Ecdysozoa</taxon>
        <taxon>Arthropoda</taxon>
        <taxon>Crustacea</taxon>
        <taxon>Multicrustacea</taxon>
        <taxon>Malacostraca</taxon>
        <taxon>Eumalacostraca</taxon>
        <taxon>Eucarida</taxon>
        <taxon>Decapoda</taxon>
        <taxon>Pleocyemata</taxon>
        <taxon>Caridea</taxon>
        <taxon>Atyoidea</taxon>
        <taxon>Atyidae</taxon>
        <taxon>Halocaridina</taxon>
    </lineage>
</organism>
<accession>A0AAN8WLL2</accession>
<feature type="signal peptide" evidence="2">
    <location>
        <begin position="1"/>
        <end position="17"/>
    </location>
</feature>